<sequence>MKSKGKLGIVLLCTIMISAFVFVQGVAADTIGNFEYENTDSGEYLKNSVVNGNTVNYDYGNTQEVSFDDEQYVNYDDQAYLKKYVSEDSSVQGLFDVTLDIKGNSKYEPVDLVIVMDYSSTMRGQKLENAKEAVNSFLDTVSWATQSENGNDPVLQVGIVKYNKNIETMPLGSNVDDLVNFVGVESKHSGTFIQRGLFAAEDVMEGTNSRVDARKIIIHIGDGSANIVYPESSGATSYTNNGEIVSNGNYSMTNYYKDYDRNSNDIYVRASDNFIRTSFDPIPASLTPQDSTLLAEYTVGKAIDLKDKGYEVYSVASQPSTRGKFVALNIASSSRLYYEIPEDLSGLDAILDKISFNVFNTVFEGQATDPMGEQILLQKTDGVFTSADYELTGYEKVDGTWVEDADLLNGVTVEEVNNTISMSHINLGANQKITLTYKVRINTEANNFEPDLWYRANGQTTLQANTYTASQLLDFPIPSVKAPGTELSVNKVWNDLDNNYQLRPNNILFTVTRDNTTDADVWTKSTPIELSAKNNWASKFNQVIGEDTSETVNLPLYNNVGENFIYSIHEESLSDIYTTAVNNNGNDYTITNTLKTINVGFFKTDEDSNPLKGVEFILTNKDINQTTTETSNEDGEIVFNNLSVGNYVLRESKGLAGYLTFNENIEFEIVSNGDGELEVVGLSEEDYQIINEKIQDSDNTTTDLNKTSETEAIEAGDSTQTMLLFGAMLISAIAVIYLTKKKKEN</sequence>
<accession>A0ABU0E4Y5</accession>
<dbReference type="Pfam" id="PF13519">
    <property type="entry name" value="VWA_2"/>
    <property type="match status" value="1"/>
</dbReference>
<dbReference type="SUPFAM" id="SSF53300">
    <property type="entry name" value="vWA-like"/>
    <property type="match status" value="1"/>
</dbReference>
<dbReference type="Pfam" id="PF05738">
    <property type="entry name" value="Cna_B"/>
    <property type="match status" value="1"/>
</dbReference>
<evidence type="ECO:0000256" key="2">
    <source>
        <dbReference type="SAM" id="SignalP"/>
    </source>
</evidence>
<dbReference type="InterPro" id="IPR002035">
    <property type="entry name" value="VWF_A"/>
</dbReference>
<dbReference type="SMART" id="SM00327">
    <property type="entry name" value="VWA"/>
    <property type="match status" value="1"/>
</dbReference>
<dbReference type="InterPro" id="IPR008454">
    <property type="entry name" value="Collagen-bd_Cna-like_B-typ_dom"/>
</dbReference>
<dbReference type="EMBL" id="JAUSUR010000004">
    <property type="protein sequence ID" value="MDQ0361774.1"/>
    <property type="molecule type" value="Genomic_DNA"/>
</dbReference>
<gene>
    <name evidence="4" type="ORF">J2S15_002524</name>
</gene>
<dbReference type="SUPFAM" id="SSF49478">
    <property type="entry name" value="Cna protein B-type domain"/>
    <property type="match status" value="2"/>
</dbReference>
<protein>
    <submittedName>
        <fullName evidence="4">LPXTG-motif cell wall-anchored protein</fullName>
    </submittedName>
</protein>
<feature type="transmembrane region" description="Helical" evidence="1">
    <location>
        <begin position="722"/>
        <end position="739"/>
    </location>
</feature>
<dbReference type="Pfam" id="PF21426">
    <property type="entry name" value="GBS104-like_Ig"/>
    <property type="match status" value="1"/>
</dbReference>
<dbReference type="Proteomes" id="UP001230220">
    <property type="component" value="Unassembled WGS sequence"/>
</dbReference>
<dbReference type="CDD" id="cd00198">
    <property type="entry name" value="vWFA"/>
    <property type="match status" value="1"/>
</dbReference>
<dbReference type="Gene3D" id="2.60.40.2110">
    <property type="match status" value="1"/>
</dbReference>
<keyword evidence="1" id="KW-1133">Transmembrane helix</keyword>
<evidence type="ECO:0000313" key="4">
    <source>
        <dbReference type="EMBL" id="MDQ0361774.1"/>
    </source>
</evidence>
<dbReference type="InterPro" id="IPR013783">
    <property type="entry name" value="Ig-like_fold"/>
</dbReference>
<keyword evidence="5" id="KW-1185">Reference proteome</keyword>
<keyword evidence="2" id="KW-0732">Signal</keyword>
<dbReference type="RefSeq" id="WP_307408797.1">
    <property type="nucleotide sequence ID" value="NZ_JAUSUR010000004.1"/>
</dbReference>
<dbReference type="InterPro" id="IPR041033">
    <property type="entry name" value="SpaA_PFL_dom_1"/>
</dbReference>
<dbReference type="CDD" id="cd00222">
    <property type="entry name" value="CollagenBindB"/>
    <property type="match status" value="1"/>
</dbReference>
<evidence type="ECO:0000313" key="5">
    <source>
        <dbReference type="Proteomes" id="UP001230220"/>
    </source>
</evidence>
<evidence type="ECO:0000256" key="1">
    <source>
        <dbReference type="SAM" id="Phobius"/>
    </source>
</evidence>
<proteinExistence type="predicted"/>
<feature type="domain" description="VWFA" evidence="3">
    <location>
        <begin position="111"/>
        <end position="354"/>
    </location>
</feature>
<organism evidence="4 5">
    <name type="scientific">Breznakia pachnodae</name>
    <dbReference type="NCBI Taxonomy" id="265178"/>
    <lineage>
        <taxon>Bacteria</taxon>
        <taxon>Bacillati</taxon>
        <taxon>Bacillota</taxon>
        <taxon>Erysipelotrichia</taxon>
        <taxon>Erysipelotrichales</taxon>
        <taxon>Erysipelotrichaceae</taxon>
        <taxon>Breznakia</taxon>
    </lineage>
</organism>
<name>A0ABU0E4Y5_9FIRM</name>
<evidence type="ECO:0000259" key="3">
    <source>
        <dbReference type="PROSITE" id="PS50234"/>
    </source>
</evidence>
<feature type="chain" id="PRO_5047139238" evidence="2">
    <location>
        <begin position="24"/>
        <end position="745"/>
    </location>
</feature>
<dbReference type="Gene3D" id="3.40.50.410">
    <property type="entry name" value="von Willebrand factor, type A domain"/>
    <property type="match status" value="1"/>
</dbReference>
<dbReference type="Gene3D" id="2.60.40.10">
    <property type="entry name" value="Immunoglobulins"/>
    <property type="match status" value="1"/>
</dbReference>
<keyword evidence="1" id="KW-0812">Transmembrane</keyword>
<keyword evidence="1" id="KW-0472">Membrane</keyword>
<dbReference type="InterPro" id="IPR036465">
    <property type="entry name" value="vWFA_dom_sf"/>
</dbReference>
<comment type="caution">
    <text evidence="4">The sequence shown here is derived from an EMBL/GenBank/DDBJ whole genome shotgun (WGS) entry which is preliminary data.</text>
</comment>
<dbReference type="InterPro" id="IPR049319">
    <property type="entry name" value="GBS104-like_Ig"/>
</dbReference>
<dbReference type="Pfam" id="PF17802">
    <property type="entry name" value="SpaA"/>
    <property type="match status" value="1"/>
</dbReference>
<dbReference type="Gene3D" id="2.60.40.1140">
    <property type="entry name" value="Collagen-binding surface protein Cna, B-type domain"/>
    <property type="match status" value="1"/>
</dbReference>
<feature type="signal peptide" evidence="2">
    <location>
        <begin position="1"/>
        <end position="23"/>
    </location>
</feature>
<reference evidence="4 5" key="1">
    <citation type="submission" date="2023-07" db="EMBL/GenBank/DDBJ databases">
        <title>Genomic Encyclopedia of Type Strains, Phase IV (KMG-IV): sequencing the most valuable type-strain genomes for metagenomic binning, comparative biology and taxonomic classification.</title>
        <authorList>
            <person name="Goeker M."/>
        </authorList>
    </citation>
    <scope>NUCLEOTIDE SEQUENCE [LARGE SCALE GENOMIC DNA]</scope>
    <source>
        <strain evidence="4 5">DSM 16784</strain>
    </source>
</reference>
<dbReference type="PROSITE" id="PS50234">
    <property type="entry name" value="VWFA"/>
    <property type="match status" value="1"/>
</dbReference>